<dbReference type="AlphaFoldDB" id="A0A8I2B8A2"/>
<gene>
    <name evidence="1" type="ORF">J5227_07755</name>
</gene>
<sequence>MAVAEGRDDDRFDFSDLVFGERNTHNANQIKQDAPKVELSSDAEVQTSYLLVNALLNLLIKKGLIHSHEVQNIVSELHSEYLKKKGSSGNGTG</sequence>
<comment type="caution">
    <text evidence="1">The sequence shown here is derived from an EMBL/GenBank/DDBJ whole genome shotgun (WGS) entry which is preliminary data.</text>
</comment>
<organism evidence="1 2">
    <name type="scientific">Bacillus subtilis</name>
    <dbReference type="NCBI Taxonomy" id="1423"/>
    <lineage>
        <taxon>Bacteria</taxon>
        <taxon>Bacillati</taxon>
        <taxon>Bacillota</taxon>
        <taxon>Bacilli</taxon>
        <taxon>Bacillales</taxon>
        <taxon>Bacillaceae</taxon>
        <taxon>Bacillus</taxon>
    </lineage>
</organism>
<reference evidence="1" key="1">
    <citation type="submission" date="2021-03" db="EMBL/GenBank/DDBJ databases">
        <title>Isolation of Bacillus subtilis from fermented food sample.</title>
        <authorList>
            <person name="Lakshmanan V."/>
            <person name="Athira K."/>
            <person name="Rajagopal K."/>
        </authorList>
    </citation>
    <scope>NUCLEOTIDE SEQUENCE</scope>
    <source>
        <strain evidence="1">S1</strain>
    </source>
</reference>
<evidence type="ECO:0000313" key="2">
    <source>
        <dbReference type="Proteomes" id="UP000665181"/>
    </source>
</evidence>
<name>A0A8I2B8A2_BACIU</name>
<dbReference type="EMBL" id="JAGFPW010000005">
    <property type="protein sequence ID" value="MBO3794203.1"/>
    <property type="molecule type" value="Genomic_DNA"/>
</dbReference>
<proteinExistence type="predicted"/>
<evidence type="ECO:0000313" key="1">
    <source>
        <dbReference type="EMBL" id="MBO3794203.1"/>
    </source>
</evidence>
<dbReference type="Proteomes" id="UP000665181">
    <property type="component" value="Unassembled WGS sequence"/>
</dbReference>
<accession>A0A8I2B8A2</accession>
<protein>
    <submittedName>
        <fullName evidence="1">Uncharacterized protein</fullName>
    </submittedName>
</protein>
<dbReference type="RefSeq" id="WP_134981970.1">
    <property type="nucleotide sequence ID" value="NZ_JAGFPW010000005.1"/>
</dbReference>